<feature type="domain" description="BTB" evidence="1">
    <location>
        <begin position="2"/>
        <end position="69"/>
    </location>
</feature>
<dbReference type="EMBL" id="BTSY01000005">
    <property type="protein sequence ID" value="GMT29748.1"/>
    <property type="molecule type" value="Genomic_DNA"/>
</dbReference>
<dbReference type="PANTHER" id="PTHR22744">
    <property type="entry name" value="HELIX LOOP HELIX PROTEIN 21-RELATED"/>
    <property type="match status" value="1"/>
</dbReference>
<sequence>EALFFGEFRESNQSEVTLEDVTVEGMRIILNIVYYNQLFHDKTIKIVLKLADRFGMQNLLAEAENYIQRYSGLGLHQKFFLADRFHLPLLLDDCMTKLNTRKKIRELKKEDKFADVSASVKEELLDKSLKLKP</sequence>
<dbReference type="PANTHER" id="PTHR22744:SF14">
    <property type="entry name" value="BTB DOMAIN-CONTAINING PROTEIN-RELATED"/>
    <property type="match status" value="1"/>
</dbReference>
<dbReference type="AlphaFoldDB" id="A0AAV5WE37"/>
<dbReference type="Pfam" id="PF00651">
    <property type="entry name" value="BTB"/>
    <property type="match status" value="1"/>
</dbReference>
<accession>A0AAV5WE37</accession>
<keyword evidence="3" id="KW-1185">Reference proteome</keyword>
<comment type="caution">
    <text evidence="2">The sequence shown here is derived from an EMBL/GenBank/DDBJ whole genome shotgun (WGS) entry which is preliminary data.</text>
</comment>
<reference evidence="2" key="1">
    <citation type="submission" date="2023-10" db="EMBL/GenBank/DDBJ databases">
        <title>Genome assembly of Pristionchus species.</title>
        <authorList>
            <person name="Yoshida K."/>
            <person name="Sommer R.J."/>
        </authorList>
    </citation>
    <scope>NUCLEOTIDE SEQUENCE</scope>
    <source>
        <strain evidence="2">RS5133</strain>
    </source>
</reference>
<dbReference type="Proteomes" id="UP001432322">
    <property type="component" value="Unassembled WGS sequence"/>
</dbReference>
<evidence type="ECO:0000313" key="3">
    <source>
        <dbReference type="Proteomes" id="UP001432322"/>
    </source>
</evidence>
<name>A0AAV5WE37_9BILA</name>
<dbReference type="Gene3D" id="3.30.710.10">
    <property type="entry name" value="Potassium Channel Kv1.1, Chain A"/>
    <property type="match status" value="1"/>
</dbReference>
<proteinExistence type="predicted"/>
<evidence type="ECO:0000259" key="1">
    <source>
        <dbReference type="Pfam" id="PF00651"/>
    </source>
</evidence>
<protein>
    <recommendedName>
        <fullName evidence="1">BTB domain-containing protein</fullName>
    </recommendedName>
</protein>
<dbReference type="InterPro" id="IPR000210">
    <property type="entry name" value="BTB/POZ_dom"/>
</dbReference>
<dbReference type="SUPFAM" id="SSF54695">
    <property type="entry name" value="POZ domain"/>
    <property type="match status" value="1"/>
</dbReference>
<organism evidence="2 3">
    <name type="scientific">Pristionchus fissidentatus</name>
    <dbReference type="NCBI Taxonomy" id="1538716"/>
    <lineage>
        <taxon>Eukaryota</taxon>
        <taxon>Metazoa</taxon>
        <taxon>Ecdysozoa</taxon>
        <taxon>Nematoda</taxon>
        <taxon>Chromadorea</taxon>
        <taxon>Rhabditida</taxon>
        <taxon>Rhabditina</taxon>
        <taxon>Diplogasteromorpha</taxon>
        <taxon>Diplogasteroidea</taxon>
        <taxon>Neodiplogasteridae</taxon>
        <taxon>Pristionchus</taxon>
    </lineage>
</organism>
<feature type="non-terminal residue" evidence="2">
    <location>
        <position position="1"/>
    </location>
</feature>
<gene>
    <name evidence="2" type="ORF">PFISCL1PPCAC_21045</name>
</gene>
<evidence type="ECO:0000313" key="2">
    <source>
        <dbReference type="EMBL" id="GMT29748.1"/>
    </source>
</evidence>
<dbReference type="InterPro" id="IPR011333">
    <property type="entry name" value="SKP1/BTB/POZ_sf"/>
</dbReference>